<dbReference type="PANTHER" id="PTHR45947:SF3">
    <property type="entry name" value="SULFOQUINOVOSYL TRANSFERASE SQD2"/>
    <property type="match status" value="1"/>
</dbReference>
<dbReference type="GeneID" id="66552557"/>
<evidence type="ECO:0000259" key="2">
    <source>
        <dbReference type="Pfam" id="PF13439"/>
    </source>
</evidence>
<dbReference type="Gene3D" id="3.40.50.2000">
    <property type="entry name" value="Glycogen Phosphorylase B"/>
    <property type="match status" value="2"/>
</dbReference>
<name>A6GXP2_FLAPJ</name>
<evidence type="ECO:0000259" key="1">
    <source>
        <dbReference type="Pfam" id="PF00534"/>
    </source>
</evidence>
<evidence type="ECO:0000313" key="4">
    <source>
        <dbReference type="Proteomes" id="UP000006394"/>
    </source>
</evidence>
<dbReference type="OrthoDB" id="9810929at2"/>
<keyword evidence="3" id="KW-0328">Glycosyltransferase</keyword>
<dbReference type="Proteomes" id="UP000006394">
    <property type="component" value="Chromosome"/>
</dbReference>
<accession>A6GXP2</accession>
<feature type="domain" description="Glycosyltransferase subfamily 4-like N-terminal" evidence="2">
    <location>
        <begin position="11"/>
        <end position="179"/>
    </location>
</feature>
<keyword evidence="3" id="KW-0808">Transferase</keyword>
<dbReference type="HOGENOM" id="CLU_009583_2_5_10"/>
<sequence length="383" mass="42849">MKIAIVCYPTFGGSGVVATELGLELARRGHEIHFITYRQPVRLALLNPNVHYHEVNVPEYPLFHYQPYELALSSKLVDMVKLHKIDLLHVHYAIPHAYAGYMAKQMLKDQGIIIPMVTTLHGTDITLVGNHPNYKTAVTFSINKSDKVTSVSQSLKDDTLRLFDIRNEIKVIPNFIELENKILDNIPCKRSVMARPEERIITHISNFRKVKNIPDVVKVFYKIQQKIPAKLMMVGDGPEKAKAEKLCDKLGISDKVIFFGNSNEISQILTLTDLFLLPSETESFGLAALEAMACSVPVISSNSGGLPEVNIDGVSGYLSNIGAVNEMAENALKIISDEDNLNLFKKKALEVAKQFSVEKIVPLYENLYLEAVAESKKNIFNQI</sequence>
<reference evidence="3 4" key="1">
    <citation type="journal article" date="2007" name="Nat. Biotechnol.">
        <title>Complete genome sequence of the fish pathogen Flavobacterium psychrophilum.</title>
        <authorList>
            <person name="Duchaud E."/>
            <person name="Boussaha M."/>
            <person name="Loux V."/>
            <person name="Bernardet J.F."/>
            <person name="Michel C."/>
            <person name="Kerouault B."/>
            <person name="Mondot S."/>
            <person name="Nicolas P."/>
            <person name="Bossy R."/>
            <person name="Caron C."/>
            <person name="Bessieres P."/>
            <person name="Gibrat J.F."/>
            <person name="Claverol S."/>
            <person name="Dumetz F."/>
            <person name="Le Henaff M."/>
            <person name="Benmansour A."/>
        </authorList>
    </citation>
    <scope>NUCLEOTIDE SEQUENCE [LARGE SCALE GENOMIC DNA]</scope>
    <source>
        <strain evidence="4">ATCC 49511 / DSM 21280 / CIP 103535 / JIP02/86</strain>
    </source>
</reference>
<dbReference type="PANTHER" id="PTHR45947">
    <property type="entry name" value="SULFOQUINOVOSYL TRANSFERASE SQD2"/>
    <property type="match status" value="1"/>
</dbReference>
<dbReference type="EC" id="2.4.1.-" evidence="3"/>
<keyword evidence="4" id="KW-1185">Reference proteome</keyword>
<dbReference type="InterPro" id="IPR050194">
    <property type="entry name" value="Glycosyltransferase_grp1"/>
</dbReference>
<dbReference type="GO" id="GO:0071793">
    <property type="term" value="P:bacillithiol biosynthetic process"/>
    <property type="evidence" value="ECO:0007669"/>
    <property type="project" value="InterPro"/>
</dbReference>
<organism evidence="3 4">
    <name type="scientific">Flavobacterium psychrophilum (strain ATCC 49511 / DSM 21280 / CIP 103535 / JIP02/86)</name>
    <dbReference type="NCBI Taxonomy" id="402612"/>
    <lineage>
        <taxon>Bacteria</taxon>
        <taxon>Pseudomonadati</taxon>
        <taxon>Bacteroidota</taxon>
        <taxon>Flavobacteriia</taxon>
        <taxon>Flavobacteriales</taxon>
        <taxon>Flavobacteriaceae</taxon>
        <taxon>Flavobacterium</taxon>
    </lineage>
</organism>
<dbReference type="AlphaFoldDB" id="A6GXP2"/>
<dbReference type="SUPFAM" id="SSF53756">
    <property type="entry name" value="UDP-Glycosyltransferase/glycogen phosphorylase"/>
    <property type="match status" value="1"/>
</dbReference>
<dbReference type="STRING" id="402612.FP0762"/>
<dbReference type="NCBIfam" id="TIGR03999">
    <property type="entry name" value="thiol_BshA"/>
    <property type="match status" value="1"/>
</dbReference>
<dbReference type="InterPro" id="IPR001296">
    <property type="entry name" value="Glyco_trans_1"/>
</dbReference>
<dbReference type="RefSeq" id="WP_011962921.1">
    <property type="nucleotide sequence ID" value="NC_009613.3"/>
</dbReference>
<dbReference type="eggNOG" id="COG0438">
    <property type="taxonomic scope" value="Bacteria"/>
</dbReference>
<gene>
    <name evidence="3" type="ordered locus">FP0762</name>
</gene>
<dbReference type="KEGG" id="fps:FP0762"/>
<dbReference type="CAZy" id="GT4">
    <property type="family name" value="Glycosyltransferase Family 4"/>
</dbReference>
<dbReference type="InterPro" id="IPR028098">
    <property type="entry name" value="Glyco_trans_4-like_N"/>
</dbReference>
<feature type="domain" description="Glycosyl transferase family 1" evidence="1">
    <location>
        <begin position="195"/>
        <end position="348"/>
    </location>
</feature>
<dbReference type="PATRIC" id="fig|402612.5.peg.781"/>
<evidence type="ECO:0000313" key="3">
    <source>
        <dbReference type="EMBL" id="CAL42865.1"/>
    </source>
</evidence>
<dbReference type="Pfam" id="PF13439">
    <property type="entry name" value="Glyco_transf_4"/>
    <property type="match status" value="1"/>
</dbReference>
<dbReference type="InterPro" id="IPR023881">
    <property type="entry name" value="Thiol_BshA"/>
</dbReference>
<protein>
    <submittedName>
        <fullName evidence="3">Glycosyl transferase, group 4 family protein</fullName>
        <ecNumber evidence="3">2.4.1.-</ecNumber>
    </submittedName>
</protein>
<dbReference type="EnsemblBacteria" id="CAL42865">
    <property type="protein sequence ID" value="CAL42865"/>
    <property type="gene ID" value="FP0762"/>
</dbReference>
<dbReference type="GO" id="GO:0016757">
    <property type="term" value="F:glycosyltransferase activity"/>
    <property type="evidence" value="ECO:0007669"/>
    <property type="project" value="UniProtKB-KW"/>
</dbReference>
<dbReference type="EMBL" id="AM398681">
    <property type="protein sequence ID" value="CAL42865.1"/>
    <property type="molecule type" value="Genomic_DNA"/>
</dbReference>
<proteinExistence type="predicted"/>
<dbReference type="Pfam" id="PF00534">
    <property type="entry name" value="Glycos_transf_1"/>
    <property type="match status" value="1"/>
</dbReference>